<protein>
    <recommendedName>
        <fullName evidence="2">BTB domain-containing protein</fullName>
    </recommendedName>
</protein>
<dbReference type="Proteomes" id="UP000054549">
    <property type="component" value="Unassembled WGS sequence"/>
</dbReference>
<dbReference type="InterPro" id="IPR011333">
    <property type="entry name" value="SKP1/BTB/POZ_sf"/>
</dbReference>
<dbReference type="PROSITE" id="PS50097">
    <property type="entry name" value="BTB"/>
    <property type="match status" value="1"/>
</dbReference>
<feature type="region of interest" description="Disordered" evidence="1">
    <location>
        <begin position="241"/>
        <end position="300"/>
    </location>
</feature>
<feature type="compositionally biased region" description="Low complexity" evidence="1">
    <location>
        <begin position="268"/>
        <end position="279"/>
    </location>
</feature>
<dbReference type="STRING" id="946122.A0A0C2SCJ0"/>
<dbReference type="HOGENOM" id="CLU_047592_0_1_1"/>
<accession>A0A0C2SCJ0</accession>
<evidence type="ECO:0000313" key="3">
    <source>
        <dbReference type="EMBL" id="KIL60645.1"/>
    </source>
</evidence>
<dbReference type="AlphaFoldDB" id="A0A0C2SCJ0"/>
<name>A0A0C2SCJ0_AMAMK</name>
<dbReference type="OrthoDB" id="9997739at2759"/>
<sequence>MSHSRADSSVHAITRHYEYFLSGGDLFIMVDNVQFRVHSHFFERESPWFRAKMATPASPGMPKPGTSESTAIILTDLRPAEFSRFLWVFYNPKFSIYNAPVEDWSVILRLAHRWTFHEVKDLAVRELQKLDSPDIDRIVLYHDCQVDRNLLIPRYAAICEREEPLTLEEGMRLGLETTLMLARAREYARGRVLSSGERSPISATIARHEMVGLIRQLFGIPLSRAEESDVANTITVMAPTVTTNGNATTSSSQPPANGNPNNRKNAQNGANAAPVAGRPAPGPPVPTTSNGNATTSGLLV</sequence>
<feature type="compositionally biased region" description="Polar residues" evidence="1">
    <location>
        <begin position="287"/>
        <end position="300"/>
    </location>
</feature>
<dbReference type="SUPFAM" id="SSF54695">
    <property type="entry name" value="POZ domain"/>
    <property type="match status" value="1"/>
</dbReference>
<reference evidence="3 4" key="1">
    <citation type="submission" date="2014-04" db="EMBL/GenBank/DDBJ databases">
        <title>Evolutionary Origins and Diversification of the Mycorrhizal Mutualists.</title>
        <authorList>
            <consortium name="DOE Joint Genome Institute"/>
            <consortium name="Mycorrhizal Genomics Consortium"/>
            <person name="Kohler A."/>
            <person name="Kuo A."/>
            <person name="Nagy L.G."/>
            <person name="Floudas D."/>
            <person name="Copeland A."/>
            <person name="Barry K.W."/>
            <person name="Cichocki N."/>
            <person name="Veneault-Fourrey C."/>
            <person name="LaButti K."/>
            <person name="Lindquist E.A."/>
            <person name="Lipzen A."/>
            <person name="Lundell T."/>
            <person name="Morin E."/>
            <person name="Murat C."/>
            <person name="Riley R."/>
            <person name="Ohm R."/>
            <person name="Sun H."/>
            <person name="Tunlid A."/>
            <person name="Henrissat B."/>
            <person name="Grigoriev I.V."/>
            <person name="Hibbett D.S."/>
            <person name="Martin F."/>
        </authorList>
    </citation>
    <scope>NUCLEOTIDE SEQUENCE [LARGE SCALE GENOMIC DNA]</scope>
    <source>
        <strain evidence="3 4">Koide BX008</strain>
    </source>
</reference>
<dbReference type="Pfam" id="PF00651">
    <property type="entry name" value="BTB"/>
    <property type="match status" value="1"/>
</dbReference>
<dbReference type="SMART" id="SM00225">
    <property type="entry name" value="BTB"/>
    <property type="match status" value="1"/>
</dbReference>
<evidence type="ECO:0000313" key="4">
    <source>
        <dbReference type="Proteomes" id="UP000054549"/>
    </source>
</evidence>
<feature type="compositionally biased region" description="Polar residues" evidence="1">
    <location>
        <begin position="241"/>
        <end position="267"/>
    </location>
</feature>
<dbReference type="InterPro" id="IPR000210">
    <property type="entry name" value="BTB/POZ_dom"/>
</dbReference>
<dbReference type="Gene3D" id="3.30.710.10">
    <property type="entry name" value="Potassium Channel Kv1.1, Chain A"/>
    <property type="match status" value="1"/>
</dbReference>
<dbReference type="InParanoid" id="A0A0C2SCJ0"/>
<proteinExistence type="predicted"/>
<gene>
    <name evidence="3" type="ORF">M378DRAFT_912392</name>
</gene>
<organism evidence="3 4">
    <name type="scientific">Amanita muscaria (strain Koide BX008)</name>
    <dbReference type="NCBI Taxonomy" id="946122"/>
    <lineage>
        <taxon>Eukaryota</taxon>
        <taxon>Fungi</taxon>
        <taxon>Dikarya</taxon>
        <taxon>Basidiomycota</taxon>
        <taxon>Agaricomycotina</taxon>
        <taxon>Agaricomycetes</taxon>
        <taxon>Agaricomycetidae</taxon>
        <taxon>Agaricales</taxon>
        <taxon>Pluteineae</taxon>
        <taxon>Amanitaceae</taxon>
        <taxon>Amanita</taxon>
    </lineage>
</organism>
<evidence type="ECO:0000256" key="1">
    <source>
        <dbReference type="SAM" id="MobiDB-lite"/>
    </source>
</evidence>
<evidence type="ECO:0000259" key="2">
    <source>
        <dbReference type="PROSITE" id="PS50097"/>
    </source>
</evidence>
<feature type="domain" description="BTB" evidence="2">
    <location>
        <begin position="24"/>
        <end position="98"/>
    </location>
</feature>
<dbReference type="EMBL" id="KN818295">
    <property type="protein sequence ID" value="KIL60645.1"/>
    <property type="molecule type" value="Genomic_DNA"/>
</dbReference>
<keyword evidence="4" id="KW-1185">Reference proteome</keyword>